<evidence type="ECO:0000256" key="5">
    <source>
        <dbReference type="ARBA" id="ARBA00022490"/>
    </source>
</evidence>
<dbReference type="InterPro" id="IPR046887">
    <property type="entry name" value="RsmE_PUA-like"/>
</dbReference>
<keyword evidence="5 12" id="KW-0963">Cytoplasm</keyword>
<dbReference type="EC" id="2.1.1.193" evidence="3 12"/>
<dbReference type="InterPro" id="IPR029026">
    <property type="entry name" value="tRNA_m1G_MTases_N"/>
</dbReference>
<evidence type="ECO:0000256" key="12">
    <source>
        <dbReference type="PIRNR" id="PIRNR015601"/>
    </source>
</evidence>
<evidence type="ECO:0000256" key="11">
    <source>
        <dbReference type="ARBA" id="ARBA00047944"/>
    </source>
</evidence>
<dbReference type="InterPro" id="IPR046886">
    <property type="entry name" value="RsmE_MTase_dom"/>
</dbReference>
<dbReference type="InterPro" id="IPR029028">
    <property type="entry name" value="Alpha/beta_knot_MTases"/>
</dbReference>
<dbReference type="Proteomes" id="UP000502298">
    <property type="component" value="Chromosome"/>
</dbReference>
<dbReference type="PANTHER" id="PTHR30027">
    <property type="entry name" value="RIBOSOMAL RNA SMALL SUBUNIT METHYLTRANSFERASE E"/>
    <property type="match status" value="1"/>
</dbReference>
<dbReference type="InterPro" id="IPR006700">
    <property type="entry name" value="RsmE"/>
</dbReference>
<gene>
    <name evidence="15" type="ORF">HC352_04760</name>
</gene>
<dbReference type="AlphaFoldDB" id="A0A6H2EKS3"/>
<dbReference type="RefSeq" id="WP_168917819.1">
    <property type="nucleotide sequence ID" value="NZ_CP050804.1"/>
</dbReference>
<name>A0A6H2EKS3_9ACTO</name>
<dbReference type="NCBIfam" id="NF008693">
    <property type="entry name" value="PRK11713.2-3"/>
    <property type="match status" value="1"/>
</dbReference>
<feature type="domain" description="Ribosomal RNA small subunit methyltransferase E methyltransferase" evidence="13">
    <location>
        <begin position="79"/>
        <end position="243"/>
    </location>
</feature>
<comment type="function">
    <text evidence="10 12">Specifically methylates the N3 position of the uracil ring of uridine 1498 (m3U1498) in 16S rRNA. Acts on the fully assembled 30S ribosomal subunit.</text>
</comment>
<proteinExistence type="inferred from homology"/>
<evidence type="ECO:0000256" key="6">
    <source>
        <dbReference type="ARBA" id="ARBA00022552"/>
    </source>
</evidence>
<dbReference type="NCBIfam" id="TIGR00046">
    <property type="entry name" value="RsmE family RNA methyltransferase"/>
    <property type="match status" value="1"/>
</dbReference>
<keyword evidence="8 12" id="KW-0808">Transferase</keyword>
<dbReference type="GO" id="GO:0070042">
    <property type="term" value="F:rRNA (uridine-N3-)-methyltransferase activity"/>
    <property type="evidence" value="ECO:0007669"/>
    <property type="project" value="TreeGrafter"/>
</dbReference>
<keyword evidence="9 12" id="KW-0949">S-adenosyl-L-methionine</keyword>
<dbReference type="CDD" id="cd18084">
    <property type="entry name" value="RsmE-like"/>
    <property type="match status" value="1"/>
</dbReference>
<accession>A0A6H2EKS3</accession>
<dbReference type="Gene3D" id="3.40.1280.10">
    <property type="match status" value="1"/>
</dbReference>
<evidence type="ECO:0000256" key="7">
    <source>
        <dbReference type="ARBA" id="ARBA00022603"/>
    </source>
</evidence>
<evidence type="ECO:0000313" key="16">
    <source>
        <dbReference type="Proteomes" id="UP000502298"/>
    </source>
</evidence>
<evidence type="ECO:0000256" key="1">
    <source>
        <dbReference type="ARBA" id="ARBA00004496"/>
    </source>
</evidence>
<evidence type="ECO:0000259" key="14">
    <source>
        <dbReference type="Pfam" id="PF20260"/>
    </source>
</evidence>
<evidence type="ECO:0000259" key="13">
    <source>
        <dbReference type="Pfam" id="PF04452"/>
    </source>
</evidence>
<dbReference type="EMBL" id="CP050804">
    <property type="protein sequence ID" value="QJC21880.1"/>
    <property type="molecule type" value="Genomic_DNA"/>
</dbReference>
<dbReference type="GO" id="GO:0005737">
    <property type="term" value="C:cytoplasm"/>
    <property type="evidence" value="ECO:0007669"/>
    <property type="project" value="UniProtKB-SubCell"/>
</dbReference>
<comment type="similarity">
    <text evidence="2 12">Belongs to the RNA methyltransferase RsmE family.</text>
</comment>
<keyword evidence="16" id="KW-1185">Reference proteome</keyword>
<dbReference type="GO" id="GO:0070475">
    <property type="term" value="P:rRNA base methylation"/>
    <property type="evidence" value="ECO:0007669"/>
    <property type="project" value="TreeGrafter"/>
</dbReference>
<dbReference type="KEGG" id="arca:HC352_04760"/>
<dbReference type="SUPFAM" id="SSF88697">
    <property type="entry name" value="PUA domain-like"/>
    <property type="match status" value="1"/>
</dbReference>
<protein>
    <recommendedName>
        <fullName evidence="4 12">Ribosomal RNA small subunit methyltransferase E</fullName>
        <ecNumber evidence="3 12">2.1.1.193</ecNumber>
    </recommendedName>
</protein>
<comment type="catalytic activity">
    <reaction evidence="11 12">
        <text>uridine(1498) in 16S rRNA + S-adenosyl-L-methionine = N(3)-methyluridine(1498) in 16S rRNA + S-adenosyl-L-homocysteine + H(+)</text>
        <dbReference type="Rhea" id="RHEA:42920"/>
        <dbReference type="Rhea" id="RHEA-COMP:10283"/>
        <dbReference type="Rhea" id="RHEA-COMP:10284"/>
        <dbReference type="ChEBI" id="CHEBI:15378"/>
        <dbReference type="ChEBI" id="CHEBI:57856"/>
        <dbReference type="ChEBI" id="CHEBI:59789"/>
        <dbReference type="ChEBI" id="CHEBI:65315"/>
        <dbReference type="ChEBI" id="CHEBI:74502"/>
        <dbReference type="EC" id="2.1.1.193"/>
    </reaction>
</comment>
<sequence length="247" mass="26579">MMLPVYVDSDMPTLSVGAYFELTGAEARHAVTVRRTQVGEQIDVVNGRGGRATMTVTKVSKNELGGRIDAFVVDPAHTPHITLVQALAKGGRDEQAVETATEYGVDAVIPWQAQRSIVSWNQHDKATKGRARWEATAHAAAKQSRRSWIPTVERVYQSADLAQRIRAEVEDGTAVYVCHESATVPLPLIFTGTSSNMMLIVGPEGGITDAELDTFQQAGAHVVLLGEHVLRSATAGPWAIAVIRASA</sequence>
<dbReference type="SUPFAM" id="SSF75217">
    <property type="entry name" value="alpha/beta knot"/>
    <property type="match status" value="1"/>
</dbReference>
<dbReference type="PANTHER" id="PTHR30027:SF3">
    <property type="entry name" value="16S RRNA (URACIL(1498)-N(3))-METHYLTRANSFERASE"/>
    <property type="match status" value="1"/>
</dbReference>
<evidence type="ECO:0000256" key="3">
    <source>
        <dbReference type="ARBA" id="ARBA00012328"/>
    </source>
</evidence>
<feature type="domain" description="Ribosomal RNA small subunit methyltransferase E PUA-like" evidence="14">
    <location>
        <begin position="22"/>
        <end position="64"/>
    </location>
</feature>
<dbReference type="InterPro" id="IPR015947">
    <property type="entry name" value="PUA-like_sf"/>
</dbReference>
<organism evidence="15 16">
    <name type="scientific">Arcanobacterium buesumense</name>
    <dbReference type="NCBI Taxonomy" id="2722751"/>
    <lineage>
        <taxon>Bacteria</taxon>
        <taxon>Bacillati</taxon>
        <taxon>Actinomycetota</taxon>
        <taxon>Actinomycetes</taxon>
        <taxon>Actinomycetales</taxon>
        <taxon>Actinomycetaceae</taxon>
        <taxon>Arcanobacterium</taxon>
    </lineage>
</organism>
<dbReference type="Pfam" id="PF20260">
    <property type="entry name" value="PUA_4"/>
    <property type="match status" value="1"/>
</dbReference>
<reference evidence="15 16" key="1">
    <citation type="submission" date="2020-03" db="EMBL/GenBank/DDBJ databases">
        <title>Complete genome of Arcanobacterium buesumensis sp. nov. strain 2701.</title>
        <authorList>
            <person name="Borowiak M."/>
            <person name="Alssahen M."/>
            <person name="Laemmler C."/>
            <person name="Malorny B."/>
            <person name="Hassan A."/>
            <person name="Prenger-Berninghoff E."/>
            <person name="Ploetz M."/>
            <person name="Abdulmawjood A."/>
        </authorList>
    </citation>
    <scope>NUCLEOTIDE SEQUENCE [LARGE SCALE GENOMIC DNA]</scope>
    <source>
        <strain evidence="15 16">2701</strain>
    </source>
</reference>
<comment type="subcellular location">
    <subcellularLocation>
        <location evidence="1 12">Cytoplasm</location>
    </subcellularLocation>
</comment>
<evidence type="ECO:0000256" key="10">
    <source>
        <dbReference type="ARBA" id="ARBA00025699"/>
    </source>
</evidence>
<evidence type="ECO:0000256" key="2">
    <source>
        <dbReference type="ARBA" id="ARBA00005528"/>
    </source>
</evidence>
<keyword evidence="6 12" id="KW-0698">rRNA processing</keyword>
<keyword evidence="7 12" id="KW-0489">Methyltransferase</keyword>
<dbReference type="PIRSF" id="PIRSF015601">
    <property type="entry name" value="MTase_slr0722"/>
    <property type="match status" value="1"/>
</dbReference>
<dbReference type="Pfam" id="PF04452">
    <property type="entry name" value="Methyltrans_RNA"/>
    <property type="match status" value="1"/>
</dbReference>
<evidence type="ECO:0000313" key="15">
    <source>
        <dbReference type="EMBL" id="QJC21880.1"/>
    </source>
</evidence>
<evidence type="ECO:0000256" key="8">
    <source>
        <dbReference type="ARBA" id="ARBA00022679"/>
    </source>
</evidence>
<evidence type="ECO:0000256" key="9">
    <source>
        <dbReference type="ARBA" id="ARBA00022691"/>
    </source>
</evidence>
<dbReference type="Gene3D" id="2.40.240.20">
    <property type="entry name" value="Hypothetical PUA domain-like, domain 1"/>
    <property type="match status" value="1"/>
</dbReference>
<evidence type="ECO:0000256" key="4">
    <source>
        <dbReference type="ARBA" id="ARBA00013673"/>
    </source>
</evidence>